<dbReference type="InterPro" id="IPR046960">
    <property type="entry name" value="PPR_At4g14850-like_plant"/>
</dbReference>
<sequence length="550" mass="61785">MLRPQKAIVSSLLGHPKLASRLNPNVAASLAPVLSTPIPSLLPLRAAHALLTVSGSTALKPVARHLIVLYSRCSPDDAILLHSALRSPDNISASSILKSLIRGGSDGSRAVDFFSRHAHPLGYRPDSFTFPLLITSAKLRDSIHQGEMFHCLALKLGFVGHLSVVNSLIHMYATCDALDLARQLFDEMHVKDHVSYNSMLDGYVKSCDFDKAEQLFQIMPDRSVISWSTLLNGYVRNKMFNKGILLFHHMQELGVEPDDCSLISLLSVYSHCKLPQHGRSVHGFLVRRWLRIPTHVSNALVDFYCKCDLRDAAAEVFKGITNKDLICWNTMISGFGSHSHSTKAIDFFKTMLQEGVKPNDITFTCILAACAHSCLVEEARHYFKMMTEEFYIEPKFAHYWCLVDLYVRAGNSEDALKVIQDMPLHNWSAIWGAVIWLSKVQGDISVGEHLGKCLIELEPYNSRRYVPLVNVYAAASRWDKYKELQDLMKARGLKKLPDSTLIDLNVVVHKFSVGDKSHPEIGQVYEMLKEIAEQLKLQHPRVEETIVDAI</sequence>
<evidence type="ECO:0000313" key="4">
    <source>
        <dbReference type="Proteomes" id="UP000734854"/>
    </source>
</evidence>
<dbReference type="Pfam" id="PF01535">
    <property type="entry name" value="PPR"/>
    <property type="match status" value="3"/>
</dbReference>
<dbReference type="InterPro" id="IPR046849">
    <property type="entry name" value="E2_motif"/>
</dbReference>
<dbReference type="GO" id="GO:0009451">
    <property type="term" value="P:RNA modification"/>
    <property type="evidence" value="ECO:0007669"/>
    <property type="project" value="InterPro"/>
</dbReference>
<organism evidence="3 4">
    <name type="scientific">Zingiber officinale</name>
    <name type="common">Ginger</name>
    <name type="synonym">Amomum zingiber</name>
    <dbReference type="NCBI Taxonomy" id="94328"/>
    <lineage>
        <taxon>Eukaryota</taxon>
        <taxon>Viridiplantae</taxon>
        <taxon>Streptophyta</taxon>
        <taxon>Embryophyta</taxon>
        <taxon>Tracheophyta</taxon>
        <taxon>Spermatophyta</taxon>
        <taxon>Magnoliopsida</taxon>
        <taxon>Liliopsida</taxon>
        <taxon>Zingiberales</taxon>
        <taxon>Zingiberaceae</taxon>
        <taxon>Zingiber</taxon>
    </lineage>
</organism>
<feature type="repeat" description="PPR" evidence="2">
    <location>
        <begin position="192"/>
        <end position="222"/>
    </location>
</feature>
<dbReference type="AlphaFoldDB" id="A0A8J5M5A4"/>
<dbReference type="GO" id="GO:0003723">
    <property type="term" value="F:RNA binding"/>
    <property type="evidence" value="ECO:0007669"/>
    <property type="project" value="InterPro"/>
</dbReference>
<dbReference type="PROSITE" id="PS51375">
    <property type="entry name" value="PPR"/>
    <property type="match status" value="3"/>
</dbReference>
<evidence type="ECO:0000313" key="3">
    <source>
        <dbReference type="EMBL" id="KAG6534326.1"/>
    </source>
</evidence>
<dbReference type="Pfam" id="PF20430">
    <property type="entry name" value="Eplus_motif"/>
    <property type="match status" value="1"/>
</dbReference>
<protein>
    <recommendedName>
        <fullName evidence="5">Pentatricopeptide repeat-containing protein</fullName>
    </recommendedName>
</protein>
<dbReference type="Pfam" id="PF20431">
    <property type="entry name" value="E_motif"/>
    <property type="match status" value="1"/>
</dbReference>
<dbReference type="NCBIfam" id="TIGR00756">
    <property type="entry name" value="PPR"/>
    <property type="match status" value="4"/>
</dbReference>
<dbReference type="InterPro" id="IPR046848">
    <property type="entry name" value="E_motif"/>
</dbReference>
<dbReference type="PANTHER" id="PTHR47926">
    <property type="entry name" value="PENTATRICOPEPTIDE REPEAT-CONTAINING PROTEIN"/>
    <property type="match status" value="1"/>
</dbReference>
<feature type="repeat" description="PPR" evidence="2">
    <location>
        <begin position="324"/>
        <end position="358"/>
    </location>
</feature>
<dbReference type="OrthoDB" id="742641at2759"/>
<dbReference type="Proteomes" id="UP000734854">
    <property type="component" value="Unassembled WGS sequence"/>
</dbReference>
<dbReference type="Pfam" id="PF13041">
    <property type="entry name" value="PPR_2"/>
    <property type="match status" value="2"/>
</dbReference>
<keyword evidence="4" id="KW-1185">Reference proteome</keyword>
<dbReference type="FunFam" id="1.25.40.10:FF:000242">
    <property type="entry name" value="Pentatricopeptide repeat-containing protein"/>
    <property type="match status" value="1"/>
</dbReference>
<proteinExistence type="predicted"/>
<evidence type="ECO:0000256" key="2">
    <source>
        <dbReference type="PROSITE-ProRule" id="PRU00708"/>
    </source>
</evidence>
<comment type="caution">
    <text evidence="3">The sequence shown here is derived from an EMBL/GenBank/DDBJ whole genome shotgun (WGS) entry which is preliminary data.</text>
</comment>
<evidence type="ECO:0000256" key="1">
    <source>
        <dbReference type="ARBA" id="ARBA00022737"/>
    </source>
</evidence>
<name>A0A8J5M5A4_ZINOF</name>
<dbReference type="PANTHER" id="PTHR47926:SF485">
    <property type="entry name" value="REPEAT-LIKE SUPERFAMILY PROTEIN, PUTATIVE-RELATED"/>
    <property type="match status" value="1"/>
</dbReference>
<reference evidence="3 4" key="1">
    <citation type="submission" date="2020-08" db="EMBL/GenBank/DDBJ databases">
        <title>Plant Genome Project.</title>
        <authorList>
            <person name="Zhang R.-G."/>
        </authorList>
    </citation>
    <scope>NUCLEOTIDE SEQUENCE [LARGE SCALE GENOMIC DNA]</scope>
    <source>
        <tissue evidence="3">Rhizome</tissue>
    </source>
</reference>
<keyword evidence="1" id="KW-0677">Repeat</keyword>
<dbReference type="EMBL" id="JACMSC010000002">
    <property type="protein sequence ID" value="KAG6534326.1"/>
    <property type="molecule type" value="Genomic_DNA"/>
</dbReference>
<evidence type="ECO:0008006" key="5">
    <source>
        <dbReference type="Google" id="ProtNLM"/>
    </source>
</evidence>
<accession>A0A8J5M5A4</accession>
<gene>
    <name evidence="3" type="ORF">ZIOFF_008212</name>
</gene>
<dbReference type="InterPro" id="IPR002885">
    <property type="entry name" value="PPR_rpt"/>
</dbReference>
<feature type="repeat" description="PPR" evidence="2">
    <location>
        <begin position="223"/>
        <end position="257"/>
    </location>
</feature>